<dbReference type="AlphaFoldDB" id="B4J4N0"/>
<dbReference type="InParanoid" id="B4J4N0"/>
<evidence type="ECO:0000313" key="3">
    <source>
        <dbReference type="EMBL" id="EDW02735.1"/>
    </source>
</evidence>
<feature type="signal peptide" evidence="2">
    <location>
        <begin position="1"/>
        <end position="18"/>
    </location>
</feature>
<keyword evidence="2" id="KW-0732">Signal</keyword>
<protein>
    <submittedName>
        <fullName evidence="3">GH22151</fullName>
    </submittedName>
</protein>
<name>B4J4N0_DROGR</name>
<dbReference type="Proteomes" id="UP000001070">
    <property type="component" value="Unassembled WGS sequence"/>
</dbReference>
<gene>
    <name evidence="3" type="primary">Dgri\GH22151</name>
    <name evidence="3" type="ORF">Dgri_GH22151</name>
</gene>
<sequence>MLKALFIIATILIAVVLATQHIEDSQRQHSHHKRQHSQHVGQHQHSGHLTDKSRHHQLPENNKEQVKHGRVKVPVVPHHSKSHRNDRRHKTPLSPKSAKKEHLPQQKASHHKRQAHKAHGHGRKHH</sequence>
<organism evidence="4">
    <name type="scientific">Drosophila grimshawi</name>
    <name type="common">Hawaiian fruit fly</name>
    <name type="synonym">Idiomyia grimshawi</name>
    <dbReference type="NCBI Taxonomy" id="7222"/>
    <lineage>
        <taxon>Eukaryota</taxon>
        <taxon>Metazoa</taxon>
        <taxon>Ecdysozoa</taxon>
        <taxon>Arthropoda</taxon>
        <taxon>Hexapoda</taxon>
        <taxon>Insecta</taxon>
        <taxon>Pterygota</taxon>
        <taxon>Neoptera</taxon>
        <taxon>Endopterygota</taxon>
        <taxon>Diptera</taxon>
        <taxon>Brachycera</taxon>
        <taxon>Muscomorpha</taxon>
        <taxon>Ephydroidea</taxon>
        <taxon>Drosophilidae</taxon>
        <taxon>Drosophila</taxon>
        <taxon>Hawaiian Drosophila</taxon>
    </lineage>
</organism>
<feature type="compositionally biased region" description="Basic residues" evidence="1">
    <location>
        <begin position="108"/>
        <end position="126"/>
    </location>
</feature>
<dbReference type="EMBL" id="CH916367">
    <property type="protein sequence ID" value="EDW02735.1"/>
    <property type="molecule type" value="Genomic_DNA"/>
</dbReference>
<feature type="chain" id="PRO_5002811399" evidence="2">
    <location>
        <begin position="19"/>
        <end position="126"/>
    </location>
</feature>
<dbReference type="eggNOG" id="ENOG502TEC6">
    <property type="taxonomic scope" value="Eukaryota"/>
</dbReference>
<dbReference type="FunCoup" id="B4J4N0">
    <property type="interactions" value="2"/>
</dbReference>
<proteinExistence type="predicted"/>
<dbReference type="KEGG" id="dgr:6559950"/>
<evidence type="ECO:0000256" key="2">
    <source>
        <dbReference type="SAM" id="SignalP"/>
    </source>
</evidence>
<dbReference type="HOGENOM" id="CLU_2099424_0_0_1"/>
<evidence type="ECO:0000256" key="1">
    <source>
        <dbReference type="SAM" id="MobiDB-lite"/>
    </source>
</evidence>
<evidence type="ECO:0000313" key="4">
    <source>
        <dbReference type="Proteomes" id="UP000001070"/>
    </source>
</evidence>
<feature type="region of interest" description="Disordered" evidence="1">
    <location>
        <begin position="25"/>
        <end position="126"/>
    </location>
</feature>
<feature type="compositionally biased region" description="Basic residues" evidence="1">
    <location>
        <begin position="28"/>
        <end position="37"/>
    </location>
</feature>
<feature type="compositionally biased region" description="Basic and acidic residues" evidence="1">
    <location>
        <begin position="48"/>
        <end position="67"/>
    </location>
</feature>
<feature type="compositionally biased region" description="Basic residues" evidence="1">
    <location>
        <begin position="78"/>
        <end position="91"/>
    </location>
</feature>
<reference evidence="3 4" key="1">
    <citation type="journal article" date="2007" name="Nature">
        <title>Evolution of genes and genomes on the Drosophila phylogeny.</title>
        <authorList>
            <consortium name="Drosophila 12 Genomes Consortium"/>
            <person name="Clark A.G."/>
            <person name="Eisen M.B."/>
            <person name="Smith D.R."/>
            <person name="Bergman C.M."/>
            <person name="Oliver B."/>
            <person name="Markow T.A."/>
            <person name="Kaufman T.C."/>
            <person name="Kellis M."/>
            <person name="Gelbart W."/>
            <person name="Iyer V.N."/>
            <person name="Pollard D.A."/>
            <person name="Sackton T.B."/>
            <person name="Larracuente A.M."/>
            <person name="Singh N.D."/>
            <person name="Abad J.P."/>
            <person name="Abt D.N."/>
            <person name="Adryan B."/>
            <person name="Aguade M."/>
            <person name="Akashi H."/>
            <person name="Anderson W.W."/>
            <person name="Aquadro C.F."/>
            <person name="Ardell D.H."/>
            <person name="Arguello R."/>
            <person name="Artieri C.G."/>
            <person name="Barbash D.A."/>
            <person name="Barker D."/>
            <person name="Barsanti P."/>
            <person name="Batterham P."/>
            <person name="Batzoglou S."/>
            <person name="Begun D."/>
            <person name="Bhutkar A."/>
            <person name="Blanco E."/>
            <person name="Bosak S.A."/>
            <person name="Bradley R.K."/>
            <person name="Brand A.D."/>
            <person name="Brent M.R."/>
            <person name="Brooks A.N."/>
            <person name="Brown R.H."/>
            <person name="Butlin R.K."/>
            <person name="Caggese C."/>
            <person name="Calvi B.R."/>
            <person name="Bernardo de Carvalho A."/>
            <person name="Caspi A."/>
            <person name="Castrezana S."/>
            <person name="Celniker S.E."/>
            <person name="Chang J.L."/>
            <person name="Chapple C."/>
            <person name="Chatterji S."/>
            <person name="Chinwalla A."/>
            <person name="Civetta A."/>
            <person name="Clifton S.W."/>
            <person name="Comeron J.M."/>
            <person name="Costello J.C."/>
            <person name="Coyne J.A."/>
            <person name="Daub J."/>
            <person name="David R.G."/>
            <person name="Delcher A.L."/>
            <person name="Delehaunty K."/>
            <person name="Do C.B."/>
            <person name="Ebling H."/>
            <person name="Edwards K."/>
            <person name="Eickbush T."/>
            <person name="Evans J.D."/>
            <person name="Filipski A."/>
            <person name="Findeiss S."/>
            <person name="Freyhult E."/>
            <person name="Fulton L."/>
            <person name="Fulton R."/>
            <person name="Garcia A.C."/>
            <person name="Gardiner A."/>
            <person name="Garfield D.A."/>
            <person name="Garvin B.E."/>
            <person name="Gibson G."/>
            <person name="Gilbert D."/>
            <person name="Gnerre S."/>
            <person name="Godfrey J."/>
            <person name="Good R."/>
            <person name="Gotea V."/>
            <person name="Gravely B."/>
            <person name="Greenberg A.J."/>
            <person name="Griffiths-Jones S."/>
            <person name="Gross S."/>
            <person name="Guigo R."/>
            <person name="Gustafson E.A."/>
            <person name="Haerty W."/>
            <person name="Hahn M.W."/>
            <person name="Halligan D.L."/>
            <person name="Halpern A.L."/>
            <person name="Halter G.M."/>
            <person name="Han M.V."/>
            <person name="Heger A."/>
            <person name="Hillier L."/>
            <person name="Hinrichs A.S."/>
            <person name="Holmes I."/>
            <person name="Hoskins R.A."/>
            <person name="Hubisz M.J."/>
            <person name="Hultmark D."/>
            <person name="Huntley M.A."/>
            <person name="Jaffe D.B."/>
            <person name="Jagadeeshan S."/>
            <person name="Jeck W.R."/>
            <person name="Johnson J."/>
            <person name="Jones C.D."/>
            <person name="Jordan W.C."/>
            <person name="Karpen G.H."/>
            <person name="Kataoka E."/>
            <person name="Keightley P.D."/>
            <person name="Kheradpour P."/>
            <person name="Kirkness E.F."/>
            <person name="Koerich L.B."/>
            <person name="Kristiansen K."/>
            <person name="Kudrna D."/>
            <person name="Kulathinal R.J."/>
            <person name="Kumar S."/>
            <person name="Kwok R."/>
            <person name="Lander E."/>
            <person name="Langley C.H."/>
            <person name="Lapoint R."/>
            <person name="Lazzaro B.P."/>
            <person name="Lee S.J."/>
            <person name="Levesque L."/>
            <person name="Li R."/>
            <person name="Lin C.F."/>
            <person name="Lin M.F."/>
            <person name="Lindblad-Toh K."/>
            <person name="Llopart A."/>
            <person name="Long M."/>
            <person name="Low L."/>
            <person name="Lozovsky E."/>
            <person name="Lu J."/>
            <person name="Luo M."/>
            <person name="Machado C.A."/>
            <person name="Makalowski W."/>
            <person name="Marzo M."/>
            <person name="Matsuda M."/>
            <person name="Matzkin L."/>
            <person name="McAllister B."/>
            <person name="McBride C.S."/>
            <person name="McKernan B."/>
            <person name="McKernan K."/>
            <person name="Mendez-Lago M."/>
            <person name="Minx P."/>
            <person name="Mollenhauer M.U."/>
            <person name="Montooth K."/>
            <person name="Mount S.M."/>
            <person name="Mu X."/>
            <person name="Myers E."/>
            <person name="Negre B."/>
            <person name="Newfeld S."/>
            <person name="Nielsen R."/>
            <person name="Noor M.A."/>
            <person name="O'Grady P."/>
            <person name="Pachter L."/>
            <person name="Papaceit M."/>
            <person name="Parisi M.J."/>
            <person name="Parisi M."/>
            <person name="Parts L."/>
            <person name="Pedersen J.S."/>
            <person name="Pesole G."/>
            <person name="Phillippy A.M."/>
            <person name="Ponting C.P."/>
            <person name="Pop M."/>
            <person name="Porcelli D."/>
            <person name="Powell J.R."/>
            <person name="Prohaska S."/>
            <person name="Pruitt K."/>
            <person name="Puig M."/>
            <person name="Quesneville H."/>
            <person name="Ram K.R."/>
            <person name="Rand D."/>
            <person name="Rasmussen M.D."/>
            <person name="Reed L.K."/>
            <person name="Reenan R."/>
            <person name="Reily A."/>
            <person name="Remington K.A."/>
            <person name="Rieger T.T."/>
            <person name="Ritchie M.G."/>
            <person name="Robin C."/>
            <person name="Rogers Y.H."/>
            <person name="Rohde C."/>
            <person name="Rozas J."/>
            <person name="Rubenfield M.J."/>
            <person name="Ruiz A."/>
            <person name="Russo S."/>
            <person name="Salzberg S.L."/>
            <person name="Sanchez-Gracia A."/>
            <person name="Saranga D.J."/>
            <person name="Sato H."/>
            <person name="Schaeffer S.W."/>
            <person name="Schatz M.C."/>
            <person name="Schlenke T."/>
            <person name="Schwartz R."/>
            <person name="Segarra C."/>
            <person name="Singh R.S."/>
            <person name="Sirot L."/>
            <person name="Sirota M."/>
            <person name="Sisneros N.B."/>
            <person name="Smith C.D."/>
            <person name="Smith T.F."/>
            <person name="Spieth J."/>
            <person name="Stage D.E."/>
            <person name="Stark A."/>
            <person name="Stephan W."/>
            <person name="Strausberg R.L."/>
            <person name="Strempel S."/>
            <person name="Sturgill D."/>
            <person name="Sutton G."/>
            <person name="Sutton G.G."/>
            <person name="Tao W."/>
            <person name="Teichmann S."/>
            <person name="Tobari Y.N."/>
            <person name="Tomimura Y."/>
            <person name="Tsolas J.M."/>
            <person name="Valente V.L."/>
            <person name="Venter E."/>
            <person name="Venter J.C."/>
            <person name="Vicario S."/>
            <person name="Vieira F.G."/>
            <person name="Vilella A.J."/>
            <person name="Villasante A."/>
            <person name="Walenz B."/>
            <person name="Wang J."/>
            <person name="Wasserman M."/>
            <person name="Watts T."/>
            <person name="Wilson D."/>
            <person name="Wilson R.K."/>
            <person name="Wing R.A."/>
            <person name="Wolfner M.F."/>
            <person name="Wong A."/>
            <person name="Wong G.K."/>
            <person name="Wu C.I."/>
            <person name="Wu G."/>
            <person name="Yamamoto D."/>
            <person name="Yang H.P."/>
            <person name="Yang S.P."/>
            <person name="Yorke J.A."/>
            <person name="Yoshida K."/>
            <person name="Zdobnov E."/>
            <person name="Zhang P."/>
            <person name="Zhang Y."/>
            <person name="Zimin A.V."/>
            <person name="Baldwin J."/>
            <person name="Abdouelleil A."/>
            <person name="Abdulkadir J."/>
            <person name="Abebe A."/>
            <person name="Abera B."/>
            <person name="Abreu J."/>
            <person name="Acer S.C."/>
            <person name="Aftuck L."/>
            <person name="Alexander A."/>
            <person name="An P."/>
            <person name="Anderson E."/>
            <person name="Anderson S."/>
            <person name="Arachi H."/>
            <person name="Azer M."/>
            <person name="Bachantsang P."/>
            <person name="Barry A."/>
            <person name="Bayul T."/>
            <person name="Berlin A."/>
            <person name="Bessette D."/>
            <person name="Bloom T."/>
            <person name="Blye J."/>
            <person name="Boguslavskiy L."/>
            <person name="Bonnet C."/>
            <person name="Boukhgalter B."/>
            <person name="Bourzgui I."/>
            <person name="Brown A."/>
            <person name="Cahill P."/>
            <person name="Channer S."/>
            <person name="Cheshatsang Y."/>
            <person name="Chuda L."/>
            <person name="Citroen M."/>
            <person name="Collymore A."/>
            <person name="Cooke P."/>
            <person name="Costello M."/>
            <person name="D'Aco K."/>
            <person name="Daza R."/>
            <person name="De Haan G."/>
            <person name="DeGray S."/>
            <person name="DeMaso C."/>
            <person name="Dhargay N."/>
            <person name="Dooley K."/>
            <person name="Dooley E."/>
            <person name="Doricent M."/>
            <person name="Dorje P."/>
            <person name="Dorjee K."/>
            <person name="Dupes A."/>
            <person name="Elong R."/>
            <person name="Falk J."/>
            <person name="Farina A."/>
            <person name="Faro S."/>
            <person name="Ferguson D."/>
            <person name="Fisher S."/>
            <person name="Foley C.D."/>
            <person name="Franke A."/>
            <person name="Friedrich D."/>
            <person name="Gadbois L."/>
            <person name="Gearin G."/>
            <person name="Gearin C.R."/>
            <person name="Giannoukos G."/>
            <person name="Goode T."/>
            <person name="Graham J."/>
            <person name="Grandbois E."/>
            <person name="Grewal S."/>
            <person name="Gyaltsen K."/>
            <person name="Hafez N."/>
            <person name="Hagos B."/>
            <person name="Hall J."/>
            <person name="Henson C."/>
            <person name="Hollinger A."/>
            <person name="Honan T."/>
            <person name="Huard M.D."/>
            <person name="Hughes L."/>
            <person name="Hurhula B."/>
            <person name="Husby M.E."/>
            <person name="Kamat A."/>
            <person name="Kanga B."/>
            <person name="Kashin S."/>
            <person name="Khazanovich D."/>
            <person name="Kisner P."/>
            <person name="Lance K."/>
            <person name="Lara M."/>
            <person name="Lee W."/>
            <person name="Lennon N."/>
            <person name="Letendre F."/>
            <person name="LeVine R."/>
            <person name="Lipovsky A."/>
            <person name="Liu X."/>
            <person name="Liu J."/>
            <person name="Liu S."/>
            <person name="Lokyitsang T."/>
            <person name="Lokyitsang Y."/>
            <person name="Lubonja R."/>
            <person name="Lui A."/>
            <person name="MacDonald P."/>
            <person name="Magnisalis V."/>
            <person name="Maru K."/>
            <person name="Matthews C."/>
            <person name="McCusker W."/>
            <person name="McDonough S."/>
            <person name="Mehta T."/>
            <person name="Meldrim J."/>
            <person name="Meneus L."/>
            <person name="Mihai O."/>
            <person name="Mihalev A."/>
            <person name="Mihova T."/>
            <person name="Mittelman R."/>
            <person name="Mlenga V."/>
            <person name="Montmayeur A."/>
            <person name="Mulrain L."/>
            <person name="Navidi A."/>
            <person name="Naylor J."/>
            <person name="Negash T."/>
            <person name="Nguyen T."/>
            <person name="Nguyen N."/>
            <person name="Nicol R."/>
            <person name="Norbu C."/>
            <person name="Norbu N."/>
            <person name="Novod N."/>
            <person name="O'Neill B."/>
            <person name="Osman S."/>
            <person name="Markiewicz E."/>
            <person name="Oyono O.L."/>
            <person name="Patti C."/>
            <person name="Phunkhang P."/>
            <person name="Pierre F."/>
            <person name="Priest M."/>
            <person name="Raghuraman S."/>
            <person name="Rege F."/>
            <person name="Reyes R."/>
            <person name="Rise C."/>
            <person name="Rogov P."/>
            <person name="Ross K."/>
            <person name="Ryan E."/>
            <person name="Settipalli S."/>
            <person name="Shea T."/>
            <person name="Sherpa N."/>
            <person name="Shi L."/>
            <person name="Shih D."/>
            <person name="Sparrow T."/>
            <person name="Spaulding J."/>
            <person name="Stalker J."/>
            <person name="Stange-Thomann N."/>
            <person name="Stavropoulos S."/>
            <person name="Stone C."/>
            <person name="Strader C."/>
            <person name="Tesfaye S."/>
            <person name="Thomson T."/>
            <person name="Thoulutsang Y."/>
            <person name="Thoulutsang D."/>
            <person name="Topham K."/>
            <person name="Topping I."/>
            <person name="Tsamla T."/>
            <person name="Vassiliev H."/>
            <person name="Vo A."/>
            <person name="Wangchuk T."/>
            <person name="Wangdi T."/>
            <person name="Weiand M."/>
            <person name="Wilkinson J."/>
            <person name="Wilson A."/>
            <person name="Yadav S."/>
            <person name="Young G."/>
            <person name="Yu Q."/>
            <person name="Zembek L."/>
            <person name="Zhong D."/>
            <person name="Zimmer A."/>
            <person name="Zwirko Z."/>
            <person name="Jaffe D.B."/>
            <person name="Alvarez P."/>
            <person name="Brockman W."/>
            <person name="Butler J."/>
            <person name="Chin C."/>
            <person name="Gnerre S."/>
            <person name="Grabherr M."/>
            <person name="Kleber M."/>
            <person name="Mauceli E."/>
            <person name="MacCallum I."/>
        </authorList>
    </citation>
    <scope>NUCLEOTIDE SEQUENCE [LARGE SCALE GENOMIC DNA]</scope>
    <source>
        <strain evidence="4">Tucson 15287-2541.00</strain>
    </source>
</reference>
<keyword evidence="4" id="KW-1185">Reference proteome</keyword>
<dbReference type="OMA" id="HHTRNGH"/>
<dbReference type="OrthoDB" id="7869722at2759"/>
<accession>B4J4N0</accession>